<dbReference type="PANTHER" id="PTHR44943:SF8">
    <property type="entry name" value="TPR REPEAT-CONTAINING PROTEIN MJ0263"/>
    <property type="match status" value="1"/>
</dbReference>
<keyword evidence="5" id="KW-1185">Reference proteome</keyword>
<dbReference type="PROSITE" id="PS50293">
    <property type="entry name" value="TPR_REGION"/>
    <property type="match status" value="1"/>
</dbReference>
<sequence length="69" mass="7901">MSTFQQYEQAIASFDKALQLKPDKDQPWYNRGVALFNLGRWDEAIASYDKALQLKPDRSYALTDGLQCA</sequence>
<reference evidence="4" key="3">
    <citation type="submission" date="2016-12" db="EMBL/GenBank/DDBJ databases">
        <title>Annotation of the draft genome assembly of Crocosphaera watsonii WH 8501.</title>
        <authorList>
            <consortium name="US DOE Joint Genome Institute (JGI-ORNL)"/>
            <person name="Larimer F."/>
            <person name="Land M."/>
        </authorList>
    </citation>
    <scope>NUCLEOTIDE SEQUENCE</scope>
    <source>
        <strain evidence="4">WH 8501</strain>
    </source>
</reference>
<evidence type="ECO:0000256" key="3">
    <source>
        <dbReference type="PROSITE-ProRule" id="PRU00339"/>
    </source>
</evidence>
<evidence type="ECO:0000313" key="4">
    <source>
        <dbReference type="EMBL" id="EAM51615.1"/>
    </source>
</evidence>
<comment type="caution">
    <text evidence="4">The sequence shown here is derived from an EMBL/GenBank/DDBJ whole genome shotgun (WGS) entry which is preliminary data.</text>
</comment>
<dbReference type="SMART" id="SM00028">
    <property type="entry name" value="TPR"/>
    <property type="match status" value="1"/>
</dbReference>
<dbReference type="Proteomes" id="UP000003922">
    <property type="component" value="Unassembled WGS sequence"/>
</dbReference>
<dbReference type="Gene3D" id="1.25.40.10">
    <property type="entry name" value="Tetratricopeptide repeat domain"/>
    <property type="match status" value="1"/>
</dbReference>
<evidence type="ECO:0000313" key="5">
    <source>
        <dbReference type="Proteomes" id="UP000003922"/>
    </source>
</evidence>
<organism evidence="4 5">
    <name type="scientific">Crocosphaera watsonii WH 8501</name>
    <dbReference type="NCBI Taxonomy" id="165597"/>
    <lineage>
        <taxon>Bacteria</taxon>
        <taxon>Bacillati</taxon>
        <taxon>Cyanobacteriota</taxon>
        <taxon>Cyanophyceae</taxon>
        <taxon>Oscillatoriophycideae</taxon>
        <taxon>Chroococcales</taxon>
        <taxon>Aphanothecaceae</taxon>
        <taxon>Crocosphaera</taxon>
    </lineage>
</organism>
<proteinExistence type="predicted"/>
<dbReference type="Pfam" id="PF13181">
    <property type="entry name" value="TPR_8"/>
    <property type="match status" value="1"/>
</dbReference>
<dbReference type="InterPro" id="IPR051685">
    <property type="entry name" value="Ycf3/AcsC/BcsC/TPR_MFPF"/>
</dbReference>
<name>Q4C5U2_CROWT</name>
<keyword evidence="2 3" id="KW-0802">TPR repeat</keyword>
<dbReference type="SUPFAM" id="SSF48452">
    <property type="entry name" value="TPR-like"/>
    <property type="match status" value="1"/>
</dbReference>
<keyword evidence="1" id="KW-0677">Repeat</keyword>
<dbReference type="PANTHER" id="PTHR44943">
    <property type="entry name" value="CELLULOSE SYNTHASE OPERON PROTEIN C"/>
    <property type="match status" value="1"/>
</dbReference>
<feature type="repeat" description="TPR" evidence="3">
    <location>
        <begin position="25"/>
        <end position="58"/>
    </location>
</feature>
<dbReference type="KEGG" id="cwa:CwatDRAFT_4769"/>
<dbReference type="InterPro" id="IPR011990">
    <property type="entry name" value="TPR-like_helical_dom_sf"/>
</dbReference>
<reference evidence="4" key="2">
    <citation type="submission" date="2005-06" db="EMBL/GenBank/DDBJ databases">
        <title>Sequencing of the draft genome and assembly of Crocosphaera watsonii WH 8501.</title>
        <authorList>
            <consortium name="US DOE Joint Genome Institute (JGI-PGF)"/>
            <person name="Copeland A."/>
            <person name="Lucas S."/>
            <person name="Lapidus A."/>
            <person name="Barry K."/>
            <person name="Detter C."/>
            <person name="Glavina T."/>
            <person name="Hammon N."/>
            <person name="Israni S."/>
            <person name="Pitluck S."/>
            <person name="Richardson P."/>
        </authorList>
    </citation>
    <scope>NUCLEOTIDE SEQUENCE [LARGE SCALE GENOMIC DNA]</scope>
    <source>
        <strain evidence="4">WH 8501</strain>
    </source>
</reference>
<dbReference type="AlphaFoldDB" id="Q4C5U2"/>
<dbReference type="PROSITE" id="PS50005">
    <property type="entry name" value="TPR"/>
    <property type="match status" value="1"/>
</dbReference>
<reference evidence="4" key="1">
    <citation type="submission" date="2004-02" db="EMBL/GenBank/DDBJ databases">
        <authorList>
            <consortium name="DOE Joint Genome Institute"/>
        </authorList>
    </citation>
    <scope>NUCLEOTIDE SEQUENCE [LARGE SCALE GENOMIC DNA]</scope>
    <source>
        <strain evidence="4">WH 8501</strain>
    </source>
</reference>
<evidence type="ECO:0000256" key="1">
    <source>
        <dbReference type="ARBA" id="ARBA00022737"/>
    </source>
</evidence>
<gene>
    <name evidence="4" type="ORF">CwatDRAFT_4769</name>
</gene>
<protein>
    <submittedName>
        <fullName evidence="4">TPR repeat:TPR repeat</fullName>
    </submittedName>
</protein>
<dbReference type="EMBL" id="AADV02000004">
    <property type="protein sequence ID" value="EAM51615.1"/>
    <property type="molecule type" value="Genomic_DNA"/>
</dbReference>
<evidence type="ECO:0000256" key="2">
    <source>
        <dbReference type="ARBA" id="ARBA00022803"/>
    </source>
</evidence>
<accession>Q4C5U2</accession>
<dbReference type="InterPro" id="IPR019734">
    <property type="entry name" value="TPR_rpt"/>
</dbReference>
<dbReference type="OrthoDB" id="426783at2"/>
<dbReference type="Pfam" id="PF00515">
    <property type="entry name" value="TPR_1"/>
    <property type="match status" value="1"/>
</dbReference>